<dbReference type="PANTHER" id="PTHR22872">
    <property type="entry name" value="BTK-BINDING PROTEIN-RELATED"/>
    <property type="match status" value="1"/>
</dbReference>
<feature type="repeat" description="RCC1" evidence="2">
    <location>
        <begin position="169"/>
        <end position="218"/>
    </location>
</feature>
<evidence type="ECO:0000313" key="4">
    <source>
        <dbReference type="Proteomes" id="UP001190700"/>
    </source>
</evidence>
<accession>A0AAE0CFK1</accession>
<keyword evidence="4" id="KW-1185">Reference proteome</keyword>
<reference evidence="3 4" key="1">
    <citation type="journal article" date="2015" name="Genome Biol. Evol.">
        <title>Comparative Genomics of a Bacterivorous Green Alga Reveals Evolutionary Causalities and Consequences of Phago-Mixotrophic Mode of Nutrition.</title>
        <authorList>
            <person name="Burns J.A."/>
            <person name="Paasch A."/>
            <person name="Narechania A."/>
            <person name="Kim E."/>
        </authorList>
    </citation>
    <scope>NUCLEOTIDE SEQUENCE [LARGE SCALE GENOMIC DNA]</scope>
    <source>
        <strain evidence="3 4">PLY_AMNH</strain>
    </source>
</reference>
<dbReference type="PROSITE" id="PS50012">
    <property type="entry name" value="RCC1_3"/>
    <property type="match status" value="2"/>
</dbReference>
<dbReference type="Pfam" id="PF13540">
    <property type="entry name" value="RCC1_2"/>
    <property type="match status" value="1"/>
</dbReference>
<gene>
    <name evidence="3" type="ORF">CYMTET_37510</name>
</gene>
<dbReference type="EMBL" id="LGRX02024940">
    <property type="protein sequence ID" value="KAK3253235.1"/>
    <property type="molecule type" value="Genomic_DNA"/>
</dbReference>
<name>A0AAE0CFK1_9CHLO</name>
<evidence type="ECO:0000256" key="1">
    <source>
        <dbReference type="ARBA" id="ARBA00022737"/>
    </source>
</evidence>
<dbReference type="InterPro" id="IPR000408">
    <property type="entry name" value="Reg_chr_condens"/>
</dbReference>
<evidence type="ECO:0000256" key="2">
    <source>
        <dbReference type="PROSITE-ProRule" id="PRU00235"/>
    </source>
</evidence>
<dbReference type="AlphaFoldDB" id="A0AAE0CFK1"/>
<dbReference type="Gene3D" id="2.130.10.30">
    <property type="entry name" value="Regulator of chromosome condensation 1/beta-lactamase-inhibitor protein II"/>
    <property type="match status" value="1"/>
</dbReference>
<dbReference type="SUPFAM" id="SSF50985">
    <property type="entry name" value="RCC1/BLIP-II"/>
    <property type="match status" value="1"/>
</dbReference>
<dbReference type="Proteomes" id="UP001190700">
    <property type="component" value="Unassembled WGS sequence"/>
</dbReference>
<organism evidence="3 4">
    <name type="scientific">Cymbomonas tetramitiformis</name>
    <dbReference type="NCBI Taxonomy" id="36881"/>
    <lineage>
        <taxon>Eukaryota</taxon>
        <taxon>Viridiplantae</taxon>
        <taxon>Chlorophyta</taxon>
        <taxon>Pyramimonadophyceae</taxon>
        <taxon>Pyramimonadales</taxon>
        <taxon>Pyramimonadaceae</taxon>
        <taxon>Cymbomonas</taxon>
    </lineage>
</organism>
<comment type="caution">
    <text evidence="3">The sequence shown here is derived from an EMBL/GenBank/DDBJ whole genome shotgun (WGS) entry which is preliminary data.</text>
</comment>
<keyword evidence="1" id="KW-0677">Repeat</keyword>
<dbReference type="InterPro" id="IPR051625">
    <property type="entry name" value="Signaling_Regulatory_Domain"/>
</dbReference>
<feature type="repeat" description="RCC1" evidence="2">
    <location>
        <begin position="219"/>
        <end position="251"/>
    </location>
</feature>
<dbReference type="PRINTS" id="PR00633">
    <property type="entry name" value="RCCNDNSATION"/>
</dbReference>
<dbReference type="InterPro" id="IPR009091">
    <property type="entry name" value="RCC1/BLIP-II"/>
</dbReference>
<sequence length="251" mass="27811">MPKHELCPTRERVQGLMLDGGFDIAFTGCKFATNLEESYTRFSGTANLERQRCRGNPIYEYREKRSMWSPRIWLSIAVTLSTLQPSANAGTSNDSPSEWNPRRNLRRALQESLAMFPYAAGYNDKGELGDGTDEFRSSPVHAETPFGVNEEESHVYPSSQHSFFMLSANQVYASGYNNYGQLGDGTNTDRLAPAQVLKDLEIRHISVGGFHSLFCTTEGHVYATGQNNKGQLGLVSDIKDTSTPVSPTPSL</sequence>
<protein>
    <submittedName>
        <fullName evidence="3">Uncharacterized protein</fullName>
    </submittedName>
</protein>
<proteinExistence type="predicted"/>
<evidence type="ECO:0000313" key="3">
    <source>
        <dbReference type="EMBL" id="KAK3253235.1"/>
    </source>
</evidence>